<evidence type="ECO:0000256" key="1">
    <source>
        <dbReference type="SAM" id="MobiDB-lite"/>
    </source>
</evidence>
<dbReference type="Proteomes" id="UP001296104">
    <property type="component" value="Unassembled WGS sequence"/>
</dbReference>
<feature type="compositionally biased region" description="Polar residues" evidence="1">
    <location>
        <begin position="107"/>
        <end position="117"/>
    </location>
</feature>
<evidence type="ECO:0000313" key="3">
    <source>
        <dbReference type="Proteomes" id="UP001296104"/>
    </source>
</evidence>
<feature type="compositionally biased region" description="Basic and acidic residues" evidence="1">
    <location>
        <begin position="80"/>
        <end position="93"/>
    </location>
</feature>
<dbReference type="InterPro" id="IPR022024">
    <property type="entry name" value="DUF3602"/>
</dbReference>
<evidence type="ECO:0000313" key="2">
    <source>
        <dbReference type="EMBL" id="CAK3848740.1"/>
    </source>
</evidence>
<dbReference type="InterPro" id="IPR053203">
    <property type="entry name" value="Cisplatin_resist-associated"/>
</dbReference>
<dbReference type="PANTHER" id="PTHR34693:SF1">
    <property type="entry name" value="PROTEIN PAR32"/>
    <property type="match status" value="1"/>
</dbReference>
<feature type="compositionally biased region" description="Basic and acidic residues" evidence="1">
    <location>
        <begin position="130"/>
        <end position="156"/>
    </location>
</feature>
<accession>A0AAI9E533</accession>
<dbReference type="AlphaFoldDB" id="A0AAI9E533"/>
<name>A0AAI9E533_9PEZI</name>
<gene>
    <name evidence="2" type="ORF">LECACI_7A001624</name>
</gene>
<sequence>MAQPPTSTSSPAPQIQQPQQQPSRSHGRGGAGNINSTQPTALNANDLQTPTIKGTTYTTGRGGSGNMASNNPSNPFEARAAQDVDTPLHHNREMSGTYHWGRGGEGNMTTLGPNSGAKTKDSKGTMSGDAVKEKLSGRRESSKERPGIGAEKKERTLSQGSENGAGRRPSLQGVLNRGREMLGLSKNKAGGEKDDPVRQGSVDESAIAE</sequence>
<feature type="compositionally biased region" description="Polar residues" evidence="1">
    <location>
        <begin position="33"/>
        <end position="48"/>
    </location>
</feature>
<keyword evidence="3" id="KW-1185">Reference proteome</keyword>
<dbReference type="PANTHER" id="PTHR34693">
    <property type="entry name" value="PROTEIN PAR32"/>
    <property type="match status" value="1"/>
</dbReference>
<proteinExistence type="predicted"/>
<reference evidence="2" key="1">
    <citation type="submission" date="2023-11" db="EMBL/GenBank/DDBJ databases">
        <authorList>
            <person name="Alioto T."/>
            <person name="Alioto T."/>
            <person name="Gomez Garrido J."/>
        </authorList>
    </citation>
    <scope>NUCLEOTIDE SEQUENCE</scope>
</reference>
<dbReference type="Pfam" id="PF12223">
    <property type="entry name" value="DUF3602"/>
    <property type="match status" value="1"/>
</dbReference>
<organism evidence="2 3">
    <name type="scientific">Lecanosticta acicola</name>
    <dbReference type="NCBI Taxonomy" id="111012"/>
    <lineage>
        <taxon>Eukaryota</taxon>
        <taxon>Fungi</taxon>
        <taxon>Dikarya</taxon>
        <taxon>Ascomycota</taxon>
        <taxon>Pezizomycotina</taxon>
        <taxon>Dothideomycetes</taxon>
        <taxon>Dothideomycetidae</taxon>
        <taxon>Mycosphaerellales</taxon>
        <taxon>Mycosphaerellaceae</taxon>
        <taxon>Lecanosticta</taxon>
    </lineage>
</organism>
<dbReference type="EMBL" id="CAVMBE010000006">
    <property type="protein sequence ID" value="CAK3848740.1"/>
    <property type="molecule type" value="Genomic_DNA"/>
</dbReference>
<feature type="region of interest" description="Disordered" evidence="1">
    <location>
        <begin position="1"/>
        <end position="209"/>
    </location>
</feature>
<feature type="compositionally biased region" description="Low complexity" evidence="1">
    <location>
        <begin position="1"/>
        <end position="23"/>
    </location>
</feature>
<protein>
    <submittedName>
        <fullName evidence="2">Uncharacterized protein</fullName>
    </submittedName>
</protein>
<feature type="compositionally biased region" description="Low complexity" evidence="1">
    <location>
        <begin position="49"/>
        <end position="59"/>
    </location>
</feature>
<comment type="caution">
    <text evidence="2">The sequence shown here is derived from an EMBL/GenBank/DDBJ whole genome shotgun (WGS) entry which is preliminary data.</text>
</comment>